<dbReference type="SMART" id="SM00854">
    <property type="entry name" value="PGA_cap"/>
    <property type="match status" value="1"/>
</dbReference>
<dbReference type="EMBL" id="CACRTG010000004">
    <property type="protein sequence ID" value="VYS93918.1"/>
    <property type="molecule type" value="Genomic_DNA"/>
</dbReference>
<organism evidence="4">
    <name type="scientific">[Clostridium] nexile</name>
    <dbReference type="NCBI Taxonomy" id="29361"/>
    <lineage>
        <taxon>Bacteria</taxon>
        <taxon>Bacillati</taxon>
        <taxon>Bacillota</taxon>
        <taxon>Clostridia</taxon>
        <taxon>Lachnospirales</taxon>
        <taxon>Lachnospiraceae</taxon>
        <taxon>Tyzzerella</taxon>
    </lineage>
</organism>
<gene>
    <name evidence="4" type="primary">capA</name>
    <name evidence="4" type="ORF">CNLFYP112_01374</name>
</gene>
<comment type="similarity">
    <text evidence="1">Belongs to the CapA family.</text>
</comment>
<sequence length="484" mass="55242">MERHNRRSIRKRRAEKRKQKIRKLFFAAVLVPSILLAVFAIIFFQKRQNEKLLRLEDTKKQETLKQEQLEKGKQEVEELYQSYLAEREEAVPAAVEEIQSFSDWFFKTYPEKAKKEMLELASDGKLTKESVYHAAGESMHVAYDRYKGYLNDVETAKQYGIYERDGKKEEQAEVTIAGDLCFAEDGFVLDHYDEVNDLAQCISPKLLEITNASDIFYVNHEYAISDRGAPLAGKYYTFRAHPKRMELLKEMGTDLVALSNNHVYDYGEDAFQDTMKLLKQADIPYVGGGANLEEAKRPVYFIVNGIKIGFVGASNAEKIRYTPQAGEDSSGILLAYDTTAYNQVISDAAKQCDYLIAYIHWGTEDTNDFNDVQQQMGREFLNSGADIVVGGHPHVLQGMEYVDGKPIVYSLGDFWFNGETKYTGLLKLQIDIDGLREMSFVPALQTGYTTQYLDAEEEQMELFGFLENLSPNVEIDQTGVIREK</sequence>
<feature type="domain" description="Capsule synthesis protein CapA" evidence="3">
    <location>
        <begin position="173"/>
        <end position="418"/>
    </location>
</feature>
<name>A0A6N2SMZ3_9FIRM</name>
<keyword evidence="2" id="KW-1133">Transmembrane helix</keyword>
<evidence type="ECO:0000259" key="3">
    <source>
        <dbReference type="SMART" id="SM00854"/>
    </source>
</evidence>
<keyword evidence="2" id="KW-0472">Membrane</keyword>
<proteinExistence type="inferred from homology"/>
<dbReference type="InterPro" id="IPR029052">
    <property type="entry name" value="Metallo-depent_PP-like"/>
</dbReference>
<dbReference type="CDD" id="cd07381">
    <property type="entry name" value="MPP_CapA"/>
    <property type="match status" value="1"/>
</dbReference>
<protein>
    <submittedName>
        <fullName evidence="4">Capsule biosynthesis protein CapA</fullName>
    </submittedName>
</protein>
<dbReference type="InterPro" id="IPR019079">
    <property type="entry name" value="Capsule_synth_CapA"/>
</dbReference>
<reference evidence="4" key="1">
    <citation type="submission" date="2019-11" db="EMBL/GenBank/DDBJ databases">
        <authorList>
            <person name="Feng L."/>
        </authorList>
    </citation>
    <scope>NUCLEOTIDE SEQUENCE</scope>
    <source>
        <strain evidence="4">CnexileLFYP112</strain>
    </source>
</reference>
<feature type="transmembrane region" description="Helical" evidence="2">
    <location>
        <begin position="21"/>
        <end position="44"/>
    </location>
</feature>
<dbReference type="PANTHER" id="PTHR33393:SF13">
    <property type="entry name" value="PGA BIOSYNTHESIS PROTEIN CAPA"/>
    <property type="match status" value="1"/>
</dbReference>
<keyword evidence="2" id="KW-0812">Transmembrane</keyword>
<dbReference type="InterPro" id="IPR052169">
    <property type="entry name" value="CW_Biosynth-Accessory"/>
</dbReference>
<accession>A0A6N2SMZ3</accession>
<dbReference type="PANTHER" id="PTHR33393">
    <property type="entry name" value="POLYGLUTAMINE SYNTHESIS ACCESSORY PROTEIN RV0574C-RELATED"/>
    <property type="match status" value="1"/>
</dbReference>
<dbReference type="AlphaFoldDB" id="A0A6N2SMZ3"/>
<evidence type="ECO:0000256" key="2">
    <source>
        <dbReference type="SAM" id="Phobius"/>
    </source>
</evidence>
<evidence type="ECO:0000313" key="4">
    <source>
        <dbReference type="EMBL" id="VYS93918.1"/>
    </source>
</evidence>
<dbReference type="Gene3D" id="3.60.21.10">
    <property type="match status" value="1"/>
</dbReference>
<dbReference type="Pfam" id="PF09587">
    <property type="entry name" value="PGA_cap"/>
    <property type="match status" value="1"/>
</dbReference>
<dbReference type="SUPFAM" id="SSF56300">
    <property type="entry name" value="Metallo-dependent phosphatases"/>
    <property type="match status" value="1"/>
</dbReference>
<evidence type="ECO:0000256" key="1">
    <source>
        <dbReference type="ARBA" id="ARBA00005662"/>
    </source>
</evidence>